<feature type="domain" description="HTH cro/C1-type" evidence="2">
    <location>
        <begin position="12"/>
        <end position="40"/>
    </location>
</feature>
<evidence type="ECO:0000259" key="2">
    <source>
        <dbReference type="PROSITE" id="PS50943"/>
    </source>
</evidence>
<organism evidence="3 4">
    <name type="scientific">Allokutzneria oryzae</name>
    <dbReference type="NCBI Taxonomy" id="1378989"/>
    <lineage>
        <taxon>Bacteria</taxon>
        <taxon>Bacillati</taxon>
        <taxon>Actinomycetota</taxon>
        <taxon>Actinomycetes</taxon>
        <taxon>Pseudonocardiales</taxon>
        <taxon>Pseudonocardiaceae</taxon>
        <taxon>Allokutzneria</taxon>
    </lineage>
</organism>
<dbReference type="SMART" id="SM00530">
    <property type="entry name" value="HTH_XRE"/>
    <property type="match status" value="1"/>
</dbReference>
<reference evidence="3 4" key="1">
    <citation type="submission" date="2024-09" db="EMBL/GenBank/DDBJ databases">
        <authorList>
            <person name="Sun Q."/>
            <person name="Mori K."/>
        </authorList>
    </citation>
    <scope>NUCLEOTIDE SEQUENCE [LARGE SCALE GENOMIC DNA]</scope>
    <source>
        <strain evidence="3 4">TBRC 7907</strain>
    </source>
</reference>
<dbReference type="PROSITE" id="PS50943">
    <property type="entry name" value="HTH_CROC1"/>
    <property type="match status" value="1"/>
</dbReference>
<name>A0ABV6A767_9PSEU</name>
<dbReference type="CDD" id="cd00093">
    <property type="entry name" value="HTH_XRE"/>
    <property type="match status" value="1"/>
</dbReference>
<dbReference type="InterPro" id="IPR001387">
    <property type="entry name" value="Cro/C1-type_HTH"/>
</dbReference>
<evidence type="ECO:0000313" key="4">
    <source>
        <dbReference type="Proteomes" id="UP001589693"/>
    </source>
</evidence>
<dbReference type="Gene3D" id="1.10.260.40">
    <property type="entry name" value="lambda repressor-like DNA-binding domains"/>
    <property type="match status" value="1"/>
</dbReference>
<evidence type="ECO:0000256" key="1">
    <source>
        <dbReference type="SAM" id="Coils"/>
    </source>
</evidence>
<comment type="caution">
    <text evidence="3">The sequence shown here is derived from an EMBL/GenBank/DDBJ whole genome shotgun (WGS) entry which is preliminary data.</text>
</comment>
<feature type="coiled-coil region" evidence="1">
    <location>
        <begin position="91"/>
        <end position="118"/>
    </location>
</feature>
<keyword evidence="4" id="KW-1185">Reference proteome</keyword>
<dbReference type="Proteomes" id="UP001589693">
    <property type="component" value="Unassembled WGS sequence"/>
</dbReference>
<dbReference type="RefSeq" id="WP_377860223.1">
    <property type="nucleotide sequence ID" value="NZ_JBHLZU010000027.1"/>
</dbReference>
<protein>
    <submittedName>
        <fullName evidence="3">Helix-turn-helix domain-containing protein</fullName>
    </submittedName>
</protein>
<dbReference type="SUPFAM" id="SSF47413">
    <property type="entry name" value="lambda repressor-like DNA-binding domains"/>
    <property type="match status" value="1"/>
</dbReference>
<proteinExistence type="predicted"/>
<evidence type="ECO:0000313" key="3">
    <source>
        <dbReference type="EMBL" id="MFB9908475.1"/>
    </source>
</evidence>
<dbReference type="EMBL" id="JBHLZU010000027">
    <property type="protein sequence ID" value="MFB9908475.1"/>
    <property type="molecule type" value="Genomic_DNA"/>
</dbReference>
<dbReference type="InterPro" id="IPR010982">
    <property type="entry name" value="Lambda_DNA-bd_dom_sf"/>
</dbReference>
<accession>A0ABV6A767</accession>
<keyword evidence="1" id="KW-0175">Coiled coil</keyword>
<gene>
    <name evidence="3" type="ORF">ACFFQA_31450</name>
</gene>
<sequence>MSQDWATVAKAINERLTELGLRQRELAERSGVSQAMIREIQYNTAQRRRGSRTLEALSRALDWHPQHLASVLRGHRPPSVDETDDPVADRLAAIQDSIDELAERIDQMNANLAMVIDHTSPDRKRQ</sequence>